<organism evidence="1 2">
    <name type="scientific">Lachnoclostridium phytofermentans</name>
    <dbReference type="NCBI Taxonomy" id="66219"/>
    <lineage>
        <taxon>Bacteria</taxon>
        <taxon>Bacillati</taxon>
        <taxon>Bacillota</taxon>
        <taxon>Clostridia</taxon>
        <taxon>Lachnospirales</taxon>
        <taxon>Lachnospiraceae</taxon>
    </lineage>
</organism>
<name>A0A3D2X2W2_9FIRM</name>
<sequence length="29" mass="3029">MKITAGSRLLFTGDSITDVGRVRPIGVAP</sequence>
<reference evidence="1 2" key="1">
    <citation type="journal article" date="2018" name="Nat. Biotechnol.">
        <title>A standardized bacterial taxonomy based on genome phylogeny substantially revises the tree of life.</title>
        <authorList>
            <person name="Parks D.H."/>
            <person name="Chuvochina M."/>
            <person name="Waite D.W."/>
            <person name="Rinke C."/>
            <person name="Skarshewski A."/>
            <person name="Chaumeil P.A."/>
            <person name="Hugenholtz P."/>
        </authorList>
    </citation>
    <scope>NUCLEOTIDE SEQUENCE [LARGE SCALE GENOMIC DNA]</scope>
    <source>
        <strain evidence="1">UBA11728</strain>
    </source>
</reference>
<comment type="caution">
    <text evidence="1">The sequence shown here is derived from an EMBL/GenBank/DDBJ whole genome shotgun (WGS) entry which is preliminary data.</text>
</comment>
<evidence type="ECO:0000313" key="1">
    <source>
        <dbReference type="EMBL" id="HCL00973.1"/>
    </source>
</evidence>
<proteinExistence type="predicted"/>
<feature type="non-terminal residue" evidence="1">
    <location>
        <position position="29"/>
    </location>
</feature>
<dbReference type="Proteomes" id="UP000262969">
    <property type="component" value="Unassembled WGS sequence"/>
</dbReference>
<protein>
    <submittedName>
        <fullName evidence="1">GDSL family lipase</fullName>
    </submittedName>
</protein>
<dbReference type="Gene3D" id="3.40.50.1110">
    <property type="entry name" value="SGNH hydrolase"/>
    <property type="match status" value="1"/>
</dbReference>
<gene>
    <name evidence="1" type="ORF">DHW61_00870</name>
</gene>
<dbReference type="EMBL" id="DPVV01000032">
    <property type="protein sequence ID" value="HCL00973.1"/>
    <property type="molecule type" value="Genomic_DNA"/>
</dbReference>
<accession>A0A3D2X2W2</accession>
<evidence type="ECO:0000313" key="2">
    <source>
        <dbReference type="Proteomes" id="UP000262969"/>
    </source>
</evidence>
<dbReference type="InterPro" id="IPR036514">
    <property type="entry name" value="SGNH_hydro_sf"/>
</dbReference>
<dbReference type="AlphaFoldDB" id="A0A3D2X2W2"/>